<dbReference type="PANTHER" id="PTHR10696:SF56">
    <property type="entry name" value="TAUD_TFDA-LIKE DOMAIN-CONTAINING PROTEIN"/>
    <property type="match status" value="1"/>
</dbReference>
<dbReference type="Gene3D" id="3.60.130.10">
    <property type="entry name" value="Clavaminate synthase-like"/>
    <property type="match status" value="1"/>
</dbReference>
<dbReference type="KEGG" id="cpi:Cpin_3402"/>
<dbReference type="InterPro" id="IPR042098">
    <property type="entry name" value="TauD-like_sf"/>
</dbReference>
<keyword evidence="2" id="KW-0560">Oxidoreductase</keyword>
<evidence type="ECO:0000256" key="3">
    <source>
        <dbReference type="ARBA" id="ARBA00023194"/>
    </source>
</evidence>
<evidence type="ECO:0000256" key="2">
    <source>
        <dbReference type="ARBA" id="ARBA00023002"/>
    </source>
</evidence>
<evidence type="ECO:0000256" key="1">
    <source>
        <dbReference type="ARBA" id="ARBA00001954"/>
    </source>
</evidence>
<sequence length="325" mass="37113">MEISSRHIGRTPTIDEGTFPLTIRFDGASVEDFIAWYKSNRDWLDSNLLKSGAILVQGMDIDSVDKFEYITGSLGSKFRDYLDGSYPRRNLKGHVYISTEYDSSYNITMHNELSYSAKWPTRLIFGCVIPPGTGGETPLVDSRTIIDVMPAEILEEFERKQLRYIRNLHAGQGMGPSWKDTFGTDDKAVVEQHCRSIDIQYEWKKNDGLRLINLRPATRIHPVTGEKVWFNQADQYHPTHFPEEVYKTLMRMSAGVEEDLPLFVSFGDGSKIPESTIHEIIRVIDTVTVVRPWEKGDFVIVENMLVAHGRKAYTGDRKIVVSMVE</sequence>
<dbReference type="Proteomes" id="UP000002215">
    <property type="component" value="Chromosome"/>
</dbReference>
<feature type="domain" description="TauD/TfdA-like" evidence="4">
    <location>
        <begin position="26"/>
        <end position="321"/>
    </location>
</feature>
<evidence type="ECO:0000313" key="6">
    <source>
        <dbReference type="Proteomes" id="UP000002215"/>
    </source>
</evidence>
<dbReference type="GO" id="GO:0016706">
    <property type="term" value="F:2-oxoglutarate-dependent dioxygenase activity"/>
    <property type="evidence" value="ECO:0007669"/>
    <property type="project" value="UniProtKB-ARBA"/>
</dbReference>
<dbReference type="PANTHER" id="PTHR10696">
    <property type="entry name" value="GAMMA-BUTYROBETAINE HYDROXYLASE-RELATED"/>
    <property type="match status" value="1"/>
</dbReference>
<dbReference type="AlphaFoldDB" id="A0A979G4U1"/>
<gene>
    <name evidence="5" type="ordered locus">Cpin_3402</name>
</gene>
<dbReference type="Pfam" id="PF02668">
    <property type="entry name" value="TauD"/>
    <property type="match status" value="1"/>
</dbReference>
<dbReference type="RefSeq" id="WP_012791045.1">
    <property type="nucleotide sequence ID" value="NC_013132.1"/>
</dbReference>
<proteinExistence type="predicted"/>
<dbReference type="SUPFAM" id="SSF51197">
    <property type="entry name" value="Clavaminate synthase-like"/>
    <property type="match status" value="1"/>
</dbReference>
<organism evidence="5 6">
    <name type="scientific">Chitinophaga pinensis (strain ATCC 43595 / DSM 2588 / LMG 13176 / NBRC 15968 / NCIMB 11800 / UQM 2034)</name>
    <dbReference type="NCBI Taxonomy" id="485918"/>
    <lineage>
        <taxon>Bacteria</taxon>
        <taxon>Pseudomonadati</taxon>
        <taxon>Bacteroidota</taxon>
        <taxon>Chitinophagia</taxon>
        <taxon>Chitinophagales</taxon>
        <taxon>Chitinophagaceae</taxon>
        <taxon>Chitinophaga</taxon>
    </lineage>
</organism>
<evidence type="ECO:0000259" key="4">
    <source>
        <dbReference type="Pfam" id="PF02668"/>
    </source>
</evidence>
<comment type="cofactor">
    <cofactor evidence="1">
        <name>Fe(2+)</name>
        <dbReference type="ChEBI" id="CHEBI:29033"/>
    </cofactor>
</comment>
<dbReference type="InterPro" id="IPR003819">
    <property type="entry name" value="TauD/TfdA-like"/>
</dbReference>
<protein>
    <submittedName>
        <fullName evidence="5">Taurine catabolism dioxygenase TauD/TfdA</fullName>
    </submittedName>
</protein>
<dbReference type="InterPro" id="IPR050411">
    <property type="entry name" value="AlphaKG_dependent_hydroxylases"/>
</dbReference>
<keyword evidence="5" id="KW-0223">Dioxygenase</keyword>
<keyword evidence="3" id="KW-0045">Antibiotic biosynthesis</keyword>
<dbReference type="OrthoDB" id="9769888at2"/>
<reference evidence="6" key="1">
    <citation type="submission" date="2009-08" db="EMBL/GenBank/DDBJ databases">
        <title>The complete genome of Chitinophaga pinensis DSM 2588.</title>
        <authorList>
            <consortium name="US DOE Joint Genome Institute (JGI-PGF)"/>
            <person name="Lucas S."/>
            <person name="Copeland A."/>
            <person name="Lapidus A."/>
            <person name="Glavina del Rio T."/>
            <person name="Dalin E."/>
            <person name="Tice H."/>
            <person name="Bruce D."/>
            <person name="Goodwin L."/>
            <person name="Pitluck S."/>
            <person name="Kyrpides N."/>
            <person name="Mavromatis K."/>
            <person name="Ivanova N."/>
            <person name="Mikhailova N."/>
            <person name="Sims D."/>
            <person name="Meinche L."/>
            <person name="Brettin T."/>
            <person name="Detter J.C."/>
            <person name="Han C."/>
            <person name="Larimer F."/>
            <person name="Land M."/>
            <person name="Hauser L."/>
            <person name="Markowitz V."/>
            <person name="Cheng J.-F."/>
            <person name="Hugenholtz P."/>
            <person name="Woyke T."/>
            <person name="Wu D."/>
            <person name="Spring S."/>
            <person name="Klenk H.-P."/>
            <person name="Eisen J.A."/>
        </authorList>
    </citation>
    <scope>NUCLEOTIDE SEQUENCE [LARGE SCALE GENOMIC DNA]</scope>
    <source>
        <strain evidence="6">ATCC 43595 / DSM 2588 / LMG 13176 / NBRC 15968 / NCIMB 11800 / UQM 2034</strain>
    </source>
</reference>
<dbReference type="GO" id="GO:0017000">
    <property type="term" value="P:antibiotic biosynthetic process"/>
    <property type="evidence" value="ECO:0007669"/>
    <property type="project" value="UniProtKB-KW"/>
</dbReference>
<name>A0A979G4U1_CHIPD</name>
<reference evidence="5 6" key="2">
    <citation type="journal article" date="2010" name="Stand. Genomic Sci.">
        <title>Complete genome sequence of Chitinophaga pinensis type strain (UQM 2034).</title>
        <authorList>
            <person name="Glavina Del Rio T."/>
            <person name="Abt B."/>
            <person name="Spring S."/>
            <person name="Lapidus A."/>
            <person name="Nolan M."/>
            <person name="Tice H."/>
            <person name="Copeland A."/>
            <person name="Cheng J.F."/>
            <person name="Chen F."/>
            <person name="Bruce D."/>
            <person name="Goodwin L."/>
            <person name="Pitluck S."/>
            <person name="Ivanova N."/>
            <person name="Mavromatis K."/>
            <person name="Mikhailova N."/>
            <person name="Pati A."/>
            <person name="Chen A."/>
            <person name="Palaniappan K."/>
            <person name="Land M."/>
            <person name="Hauser L."/>
            <person name="Chang Y.J."/>
            <person name="Jeffries C.D."/>
            <person name="Chain P."/>
            <person name="Saunders E."/>
            <person name="Detter J.C."/>
            <person name="Brettin T."/>
            <person name="Rohde M."/>
            <person name="Goker M."/>
            <person name="Bristow J."/>
            <person name="Eisen J.A."/>
            <person name="Markowitz V."/>
            <person name="Hugenholtz P."/>
            <person name="Kyrpides N.C."/>
            <person name="Klenk H.P."/>
            <person name="Lucas S."/>
        </authorList>
    </citation>
    <scope>NUCLEOTIDE SEQUENCE [LARGE SCALE GENOMIC DNA]</scope>
    <source>
        <strain evidence="6">ATCC 43595 / DSM 2588 / LMG 13176 / NBRC 15968 / NCIMB 11800 / UQM 2034</strain>
    </source>
</reference>
<accession>A0A979G4U1</accession>
<dbReference type="EMBL" id="CP001699">
    <property type="protein sequence ID" value="ACU60869.1"/>
    <property type="molecule type" value="Genomic_DNA"/>
</dbReference>
<evidence type="ECO:0000313" key="5">
    <source>
        <dbReference type="EMBL" id="ACU60869.1"/>
    </source>
</evidence>